<keyword evidence="3" id="KW-1185">Reference proteome</keyword>
<gene>
    <name evidence="2" type="ORF">PHLCEN_2v10029</name>
</gene>
<evidence type="ECO:0000313" key="2">
    <source>
        <dbReference type="EMBL" id="PSR74207.1"/>
    </source>
</evidence>
<accession>A0A2R6NP23</accession>
<proteinExistence type="predicted"/>
<evidence type="ECO:0000256" key="1">
    <source>
        <dbReference type="SAM" id="MobiDB-lite"/>
    </source>
</evidence>
<evidence type="ECO:0000313" key="3">
    <source>
        <dbReference type="Proteomes" id="UP000186601"/>
    </source>
</evidence>
<feature type="region of interest" description="Disordered" evidence="1">
    <location>
        <begin position="167"/>
        <end position="192"/>
    </location>
</feature>
<organism evidence="2 3">
    <name type="scientific">Hermanssonia centrifuga</name>
    <dbReference type="NCBI Taxonomy" id="98765"/>
    <lineage>
        <taxon>Eukaryota</taxon>
        <taxon>Fungi</taxon>
        <taxon>Dikarya</taxon>
        <taxon>Basidiomycota</taxon>
        <taxon>Agaricomycotina</taxon>
        <taxon>Agaricomycetes</taxon>
        <taxon>Polyporales</taxon>
        <taxon>Meruliaceae</taxon>
        <taxon>Hermanssonia</taxon>
    </lineage>
</organism>
<dbReference type="EMBL" id="MLYV02001012">
    <property type="protein sequence ID" value="PSR74207.1"/>
    <property type="molecule type" value="Genomic_DNA"/>
</dbReference>
<dbReference type="OrthoDB" id="2749120at2759"/>
<dbReference type="Proteomes" id="UP000186601">
    <property type="component" value="Unassembled WGS sequence"/>
</dbReference>
<sequence>MSATPRSSAFPRRVRTEDTWTAHRQRLGYPNEFDQWIATKLEEAETALSERCLTKDDARCFLRVEYMKGACEGPFEDSGTFTLYVIAHVSPELIFPKSSRCSPRAIMARFVGWGSEMEAPEWTQWPTNVDREIRMVGGGVAAHMYYTLALTRDNLLEAPHKRRESASIKLPPLVSQGRHASKDDPADGVSTF</sequence>
<name>A0A2R6NP23_9APHY</name>
<protein>
    <submittedName>
        <fullName evidence="2">Uncharacterized protein</fullName>
    </submittedName>
</protein>
<dbReference type="AlphaFoldDB" id="A0A2R6NP23"/>
<comment type="caution">
    <text evidence="2">The sequence shown here is derived from an EMBL/GenBank/DDBJ whole genome shotgun (WGS) entry which is preliminary data.</text>
</comment>
<feature type="non-terminal residue" evidence="2">
    <location>
        <position position="192"/>
    </location>
</feature>
<reference evidence="2 3" key="1">
    <citation type="submission" date="2018-02" db="EMBL/GenBank/DDBJ databases">
        <title>Genome sequence of the basidiomycete white-rot fungus Phlebia centrifuga.</title>
        <authorList>
            <person name="Granchi Z."/>
            <person name="Peng M."/>
            <person name="de Vries R.P."/>
            <person name="Hilden K."/>
            <person name="Makela M.R."/>
            <person name="Grigoriev I."/>
            <person name="Riley R."/>
        </authorList>
    </citation>
    <scope>NUCLEOTIDE SEQUENCE [LARGE SCALE GENOMIC DNA]</scope>
    <source>
        <strain evidence="2 3">FBCC195</strain>
    </source>
</reference>